<dbReference type="SUPFAM" id="SSF53335">
    <property type="entry name" value="S-adenosyl-L-methionine-dependent methyltransferases"/>
    <property type="match status" value="1"/>
</dbReference>
<evidence type="ECO:0000256" key="1">
    <source>
        <dbReference type="ARBA" id="ARBA00022603"/>
    </source>
</evidence>
<organism evidence="4 5">
    <name type="scientific">Rhizobium lusitanum</name>
    <dbReference type="NCBI Taxonomy" id="293958"/>
    <lineage>
        <taxon>Bacteria</taxon>
        <taxon>Pseudomonadati</taxon>
        <taxon>Pseudomonadota</taxon>
        <taxon>Alphaproteobacteria</taxon>
        <taxon>Hyphomicrobiales</taxon>
        <taxon>Rhizobiaceae</taxon>
        <taxon>Rhizobium/Agrobacterium group</taxon>
        <taxon>Rhizobium</taxon>
    </lineage>
</organism>
<dbReference type="RefSeq" id="WP_051963256.1">
    <property type="nucleotide sequence ID" value="NZ_JAAMOT010000033.1"/>
</dbReference>
<gene>
    <name evidence="4" type="ORF">GA0061101_10756</name>
</gene>
<dbReference type="Proteomes" id="UP000199205">
    <property type="component" value="Unassembled WGS sequence"/>
</dbReference>
<feature type="domain" description="Methyltransferase small" evidence="3">
    <location>
        <begin position="71"/>
        <end position="135"/>
    </location>
</feature>
<accession>A0A1C3VX08</accession>
<dbReference type="EMBL" id="FMAF01000007">
    <property type="protein sequence ID" value="SCB32311.1"/>
    <property type="molecule type" value="Genomic_DNA"/>
</dbReference>
<sequence length="235" mass="25858">MQQGTFPVELAELAAALQAKSGIFKADQEALALREEVESAARIFIFDHETQAETFTKAYGIKNALKCCLALLSANIEPVKYENVRDLGCGSGVFGLTFAFLATNPRLHLTFVDQSPLHLNIAQTVLTDSGCAGDFSFLNQTLPPDLPSNSELDLISYWFCENGHVASDASLIDRLIGREAIIVDYEKVISGIVDHLPEHLVVKDRWSVESDVPLHMRDIVGDESVRSYGIHIVRA</sequence>
<keyword evidence="2" id="KW-0949">S-adenosyl-L-methionine</keyword>
<dbReference type="AlphaFoldDB" id="A0A1C3VX08"/>
<protein>
    <submittedName>
        <fullName evidence="4">Methyltransferase domain-containing protein</fullName>
    </submittedName>
</protein>
<evidence type="ECO:0000259" key="3">
    <source>
        <dbReference type="Pfam" id="PF05175"/>
    </source>
</evidence>
<name>A0A1C3VX08_9HYPH</name>
<dbReference type="InterPro" id="IPR029063">
    <property type="entry name" value="SAM-dependent_MTases_sf"/>
</dbReference>
<dbReference type="Gene3D" id="3.40.50.150">
    <property type="entry name" value="Vaccinia Virus protein VP39"/>
    <property type="match status" value="1"/>
</dbReference>
<dbReference type="GO" id="GO:0032259">
    <property type="term" value="P:methylation"/>
    <property type="evidence" value="ECO:0007669"/>
    <property type="project" value="UniProtKB-KW"/>
</dbReference>
<reference evidence="4 5" key="1">
    <citation type="submission" date="2016-08" db="EMBL/GenBank/DDBJ databases">
        <authorList>
            <person name="Seilhamer J.J."/>
        </authorList>
    </citation>
    <scope>NUCLEOTIDE SEQUENCE [LARGE SCALE GENOMIC DNA]</scope>
    <source>
        <strain evidence="4 5">P1-7</strain>
    </source>
</reference>
<keyword evidence="4" id="KW-0808">Transferase</keyword>
<keyword evidence="1 4" id="KW-0489">Methyltransferase</keyword>
<proteinExistence type="predicted"/>
<dbReference type="InterPro" id="IPR007848">
    <property type="entry name" value="Small_mtfrase_dom"/>
</dbReference>
<evidence type="ECO:0000256" key="2">
    <source>
        <dbReference type="ARBA" id="ARBA00022691"/>
    </source>
</evidence>
<evidence type="ECO:0000313" key="4">
    <source>
        <dbReference type="EMBL" id="SCB32311.1"/>
    </source>
</evidence>
<dbReference type="GO" id="GO:0008168">
    <property type="term" value="F:methyltransferase activity"/>
    <property type="evidence" value="ECO:0007669"/>
    <property type="project" value="UniProtKB-KW"/>
</dbReference>
<evidence type="ECO:0000313" key="5">
    <source>
        <dbReference type="Proteomes" id="UP000199205"/>
    </source>
</evidence>
<dbReference type="Pfam" id="PF05175">
    <property type="entry name" value="MTS"/>
    <property type="match status" value="1"/>
</dbReference>